<evidence type="ECO:0000313" key="3">
    <source>
        <dbReference type="EMBL" id="GGM52997.1"/>
    </source>
</evidence>
<keyword evidence="2" id="KW-0812">Transmembrane</keyword>
<feature type="region of interest" description="Disordered" evidence="1">
    <location>
        <begin position="237"/>
        <end position="374"/>
    </location>
</feature>
<reference evidence="3" key="1">
    <citation type="journal article" date="2014" name="Int. J. Syst. Evol. Microbiol.">
        <title>Complete genome sequence of Corynebacterium casei LMG S-19264T (=DSM 44701T), isolated from a smear-ripened cheese.</title>
        <authorList>
            <consortium name="US DOE Joint Genome Institute (JGI-PGF)"/>
            <person name="Walter F."/>
            <person name="Albersmeier A."/>
            <person name="Kalinowski J."/>
            <person name="Ruckert C."/>
        </authorList>
    </citation>
    <scope>NUCLEOTIDE SEQUENCE</scope>
    <source>
        <strain evidence="3">JCM 19831</strain>
    </source>
</reference>
<feature type="transmembrane region" description="Helical" evidence="2">
    <location>
        <begin position="81"/>
        <end position="100"/>
    </location>
</feature>
<keyword evidence="2" id="KW-0472">Membrane</keyword>
<evidence type="ECO:0000256" key="2">
    <source>
        <dbReference type="SAM" id="Phobius"/>
    </source>
</evidence>
<evidence type="ECO:0000256" key="1">
    <source>
        <dbReference type="SAM" id="MobiDB-lite"/>
    </source>
</evidence>
<keyword evidence="4" id="KW-1185">Reference proteome</keyword>
<feature type="region of interest" description="Disordered" evidence="1">
    <location>
        <begin position="395"/>
        <end position="448"/>
    </location>
</feature>
<proteinExistence type="predicted"/>
<feature type="transmembrane region" description="Helical" evidence="2">
    <location>
        <begin position="45"/>
        <end position="69"/>
    </location>
</feature>
<feature type="compositionally biased region" description="Low complexity" evidence="1">
    <location>
        <begin position="266"/>
        <end position="283"/>
    </location>
</feature>
<dbReference type="EMBL" id="BMPI01000035">
    <property type="protein sequence ID" value="GGM52997.1"/>
    <property type="molecule type" value="Genomic_DNA"/>
</dbReference>
<comment type="caution">
    <text evidence="3">The sequence shown here is derived from an EMBL/GenBank/DDBJ whole genome shotgun (WGS) entry which is preliminary data.</text>
</comment>
<dbReference type="Proteomes" id="UP000642070">
    <property type="component" value="Unassembled WGS sequence"/>
</dbReference>
<gene>
    <name evidence="3" type="ORF">GCM10007977_063290</name>
</gene>
<evidence type="ECO:0008006" key="5">
    <source>
        <dbReference type="Google" id="ProtNLM"/>
    </source>
</evidence>
<feature type="transmembrane region" description="Helical" evidence="2">
    <location>
        <begin position="12"/>
        <end position="33"/>
    </location>
</feature>
<protein>
    <recommendedName>
        <fullName evidence="5">DUF2637 domain-containing protein</fullName>
    </recommendedName>
</protein>
<accession>A0A917X083</accession>
<keyword evidence="2" id="KW-1133">Transmembrane helix</keyword>
<sequence>MTTPTERTRGTGPFYFVALMCSGLSLDTAARYFHGEMGINGLPIYGISAELVAICGVGELTLVACGYAMRHNVRRDGKPGAAQLVALAMCSAATFMAIALDGLVAGALRAFFGPILALITLHLALGIEVKVHSGAKTGTWARIMSEFKERFLSRLGLGDDERKAAERTRDRARNRAARLATDTGWVLRREQRLAKAVRVSGATSDPAQLDLLVEQVAVLRNISDLIEVKMPSPWAAAVAQRNSGSDGSGTPADGVPEAGQHPTGTPAADASAPVPAPPAQVSAWGSGTRGPALVNGADTPASAPRANGSSTPAAPLITRVIDTPKVSRNGTGAGTPAPALTSDGTPDSTPGDEELLAVLRDPARVPRNPDGTVPTKRAIRVLGVGRPRALRLLDTLGLRQNPDPDDGSGTPDGTPGRDGSGTGADDDPDRVPAPRINGHHPELAAASA</sequence>
<reference evidence="3" key="2">
    <citation type="submission" date="2020-09" db="EMBL/GenBank/DDBJ databases">
        <authorList>
            <person name="Sun Q."/>
            <person name="Ohkuma M."/>
        </authorList>
    </citation>
    <scope>NUCLEOTIDE SEQUENCE</scope>
    <source>
        <strain evidence="3">JCM 19831</strain>
    </source>
</reference>
<name>A0A917X083_9ACTN</name>
<evidence type="ECO:0000313" key="4">
    <source>
        <dbReference type="Proteomes" id="UP000642070"/>
    </source>
</evidence>
<organism evidence="3 4">
    <name type="scientific">Dactylosporangium sucinum</name>
    <dbReference type="NCBI Taxonomy" id="1424081"/>
    <lineage>
        <taxon>Bacteria</taxon>
        <taxon>Bacillati</taxon>
        <taxon>Actinomycetota</taxon>
        <taxon>Actinomycetes</taxon>
        <taxon>Micromonosporales</taxon>
        <taxon>Micromonosporaceae</taxon>
        <taxon>Dactylosporangium</taxon>
    </lineage>
</organism>
<dbReference type="AlphaFoldDB" id="A0A917X083"/>
<dbReference type="RefSeq" id="WP_190253639.1">
    <property type="nucleotide sequence ID" value="NZ_BMPI01000035.1"/>
</dbReference>